<dbReference type="CDD" id="cd24013">
    <property type="entry name" value="ASKHA_ATPase_BT3980-like"/>
    <property type="match status" value="1"/>
</dbReference>
<evidence type="ECO:0000313" key="2">
    <source>
        <dbReference type="Proteomes" id="UP001589654"/>
    </source>
</evidence>
<dbReference type="Gene3D" id="3.30.420.260">
    <property type="match status" value="1"/>
</dbReference>
<dbReference type="Gene3D" id="3.30.420.250">
    <property type="match status" value="1"/>
</dbReference>
<organism evidence="1 2">
    <name type="scientific">Echinicola jeungdonensis</name>
    <dbReference type="NCBI Taxonomy" id="709343"/>
    <lineage>
        <taxon>Bacteria</taxon>
        <taxon>Pseudomonadati</taxon>
        <taxon>Bacteroidota</taxon>
        <taxon>Cytophagia</taxon>
        <taxon>Cytophagales</taxon>
        <taxon>Cyclobacteriaceae</taxon>
        <taxon>Echinicola</taxon>
    </lineage>
</organism>
<dbReference type="RefSeq" id="WP_290248339.1">
    <property type="nucleotide sequence ID" value="NZ_JAUFQT010000001.1"/>
</dbReference>
<dbReference type="Proteomes" id="UP001589654">
    <property type="component" value="Unassembled WGS sequence"/>
</dbReference>
<evidence type="ECO:0000313" key="1">
    <source>
        <dbReference type="EMBL" id="MFB9213044.1"/>
    </source>
</evidence>
<reference evidence="1 2" key="1">
    <citation type="submission" date="2024-09" db="EMBL/GenBank/DDBJ databases">
        <authorList>
            <person name="Sun Q."/>
            <person name="Mori K."/>
        </authorList>
    </citation>
    <scope>NUCLEOTIDE SEQUENCE [LARGE SCALE GENOMIC DNA]</scope>
    <source>
        <strain evidence="1 2">CECT 7682</strain>
    </source>
</reference>
<sequence length="275" mass="31335">MTGLAKNNYIEFESDKLDLDNISSLSLLLFPHKLTIIGKDQNGAILGVHIHRFQDQEILKEILKKDSFLAKNQVSGFLYLYSDQFTLVPGMLFDPNYKGTYLNFSSPLEEQVVFYEGIQNNSIVLVSAISKDLMETFAETIPDLSLKHGVSLILDYLLPQKNDMLNQELLVIVEEGHIYLAGFAGHEMKLFNRFDVSGDQDFLKYTFSVLHQLAFDRMYCKISLIGDLDEVGTDKELLHKYFKNLEIVTPKSNQNYHPGAEGFKETLSLAAFWSN</sequence>
<accession>A0ABV5JAT5</accession>
<keyword evidence="2" id="KW-1185">Reference proteome</keyword>
<comment type="caution">
    <text evidence="1">The sequence shown here is derived from an EMBL/GenBank/DDBJ whole genome shotgun (WGS) entry which is preliminary data.</text>
</comment>
<proteinExistence type="predicted"/>
<protein>
    <submittedName>
        <fullName evidence="1">DUF3822 family protein</fullName>
    </submittedName>
</protein>
<name>A0ABV5JAT5_9BACT</name>
<dbReference type="Pfam" id="PF12864">
    <property type="entry name" value="DUF3822"/>
    <property type="match status" value="1"/>
</dbReference>
<dbReference type="InterPro" id="IPR024213">
    <property type="entry name" value="DUF3822"/>
</dbReference>
<gene>
    <name evidence="1" type="ORF">ACFFUR_14605</name>
</gene>
<dbReference type="EMBL" id="JBHMEW010000065">
    <property type="protein sequence ID" value="MFB9213044.1"/>
    <property type="molecule type" value="Genomic_DNA"/>
</dbReference>